<dbReference type="GO" id="GO:0006260">
    <property type="term" value="P:DNA replication"/>
    <property type="evidence" value="ECO:0007669"/>
    <property type="project" value="InterPro"/>
</dbReference>
<accession>A0AAQ1MDE3</accession>
<sequence>MVKHEFYDTWSSQKTRHGFVADEVISALQKEIRRGNEDNAIRLGYEMYCTSKEMENLLWMRLAVISVEDICFGEPNAPLMIDALDHLRQKFDYTPGGSRALFPIHAIRYLCKCKKERSSDILKNIIFREFDEGIYPTIPDYAIDMHTQRGRELGLGFEQFLDPEGPGKVEPHMDLYDKELKPILMEMLAKEDDEAKKAFVKKQLGK</sequence>
<dbReference type="Gene3D" id="1.20.272.10">
    <property type="match status" value="1"/>
</dbReference>
<comment type="caution">
    <text evidence="1">The sequence shown here is derived from an EMBL/GenBank/DDBJ whole genome shotgun (WGS) entry which is preliminary data.</text>
</comment>
<dbReference type="SUPFAM" id="SSF48019">
    <property type="entry name" value="post-AAA+ oligomerization domain-like"/>
    <property type="match status" value="1"/>
</dbReference>
<dbReference type="AlphaFoldDB" id="A0AAQ1MDE3"/>
<dbReference type="GO" id="GO:0003677">
    <property type="term" value="F:DNA binding"/>
    <property type="evidence" value="ECO:0007669"/>
    <property type="project" value="InterPro"/>
</dbReference>
<dbReference type="EMBL" id="FQVY01000002">
    <property type="protein sequence ID" value="SHG12751.1"/>
    <property type="molecule type" value="Genomic_DNA"/>
</dbReference>
<evidence type="ECO:0000313" key="1">
    <source>
        <dbReference type="EMBL" id="SHG12751.1"/>
    </source>
</evidence>
<protein>
    <recommendedName>
        <fullName evidence="3">MgsA AAA+ ATPase C-terminal domain-containing protein</fullName>
    </recommendedName>
</protein>
<dbReference type="InterPro" id="IPR008921">
    <property type="entry name" value="DNA_pol3_clamp-load_cplx_C"/>
</dbReference>
<dbReference type="RefSeq" id="WP_021658040.1">
    <property type="nucleotide sequence ID" value="NZ_FQVY01000002.1"/>
</dbReference>
<gene>
    <name evidence="1" type="ORF">SAMN05444424_1570</name>
</gene>
<dbReference type="Proteomes" id="UP000184089">
    <property type="component" value="Unassembled WGS sequence"/>
</dbReference>
<evidence type="ECO:0008006" key="3">
    <source>
        <dbReference type="Google" id="ProtNLM"/>
    </source>
</evidence>
<proteinExistence type="predicted"/>
<evidence type="ECO:0000313" key="2">
    <source>
        <dbReference type="Proteomes" id="UP000184089"/>
    </source>
</evidence>
<reference evidence="2" key="1">
    <citation type="submission" date="2016-11" db="EMBL/GenBank/DDBJ databases">
        <authorList>
            <person name="Jaros S."/>
            <person name="Januszkiewicz K."/>
            <person name="Wedrychowicz H."/>
        </authorList>
    </citation>
    <scope>NUCLEOTIDE SEQUENCE [LARGE SCALE GENOMIC DNA]</scope>
    <source>
        <strain evidence="2">DSM 4029</strain>
    </source>
</reference>
<organism evidence="1 2">
    <name type="scientific">Bittarella massiliensis</name>
    <name type="common">ex Durand et al. 2017</name>
    <dbReference type="NCBI Taxonomy" id="1720313"/>
    <lineage>
        <taxon>Bacteria</taxon>
        <taxon>Bacillati</taxon>
        <taxon>Bacillota</taxon>
        <taxon>Clostridia</taxon>
        <taxon>Eubacteriales</taxon>
        <taxon>Oscillospiraceae</taxon>
        <taxon>Bittarella (ex Durand et al. 2017)</taxon>
    </lineage>
</organism>
<name>A0AAQ1MDE3_9FIRM</name>